<evidence type="ECO:0000313" key="6">
    <source>
        <dbReference type="Proteomes" id="UP000636800"/>
    </source>
</evidence>
<keyword evidence="2" id="KW-0694">RNA-binding</keyword>
<dbReference type="InterPro" id="IPR000504">
    <property type="entry name" value="RRM_dom"/>
</dbReference>
<feature type="compositionally biased region" description="Basic and acidic residues" evidence="3">
    <location>
        <begin position="1"/>
        <end position="11"/>
    </location>
</feature>
<feature type="domain" description="RRM" evidence="4">
    <location>
        <begin position="230"/>
        <end position="308"/>
    </location>
</feature>
<name>A0A835ULU2_VANPL</name>
<evidence type="ECO:0000256" key="1">
    <source>
        <dbReference type="ARBA" id="ARBA00006265"/>
    </source>
</evidence>
<dbReference type="InterPro" id="IPR035979">
    <property type="entry name" value="RBD_domain_sf"/>
</dbReference>
<dbReference type="GO" id="GO:0003723">
    <property type="term" value="F:RNA binding"/>
    <property type="evidence" value="ECO:0007669"/>
    <property type="project" value="UniProtKB-UniRule"/>
</dbReference>
<feature type="compositionally biased region" description="Gly residues" evidence="3">
    <location>
        <begin position="341"/>
        <end position="372"/>
    </location>
</feature>
<feature type="compositionally biased region" description="Basic and acidic residues" evidence="3">
    <location>
        <begin position="502"/>
        <end position="625"/>
    </location>
</feature>
<dbReference type="GO" id="GO:0005634">
    <property type="term" value="C:nucleus"/>
    <property type="evidence" value="ECO:0007669"/>
    <property type="project" value="UniProtKB-SubCell"/>
</dbReference>
<evidence type="ECO:0000256" key="2">
    <source>
        <dbReference type="PROSITE-ProRule" id="PRU00176"/>
    </source>
</evidence>
<dbReference type="SMART" id="SM00360">
    <property type="entry name" value="RRM"/>
    <property type="match status" value="1"/>
</dbReference>
<dbReference type="InterPro" id="IPR034772">
    <property type="entry name" value="CPSF6/7"/>
</dbReference>
<comment type="similarity">
    <text evidence="1">Belongs to the RRM CPSF6/7 family.</text>
</comment>
<dbReference type="SUPFAM" id="SSF54928">
    <property type="entry name" value="RNA-binding domain, RBD"/>
    <property type="match status" value="1"/>
</dbReference>
<comment type="caution">
    <text evidence="5">The sequence shown here is derived from an EMBL/GenBank/DDBJ whole genome shotgun (WGS) entry which is preliminary data.</text>
</comment>
<dbReference type="InterPro" id="IPR012677">
    <property type="entry name" value="Nucleotide-bd_a/b_plait_sf"/>
</dbReference>
<dbReference type="PANTHER" id="PTHR23204">
    <property type="entry name" value="CLEAVAGE AND POLYADENYLATION SPECIFIC FACTOR"/>
    <property type="match status" value="1"/>
</dbReference>
<feature type="region of interest" description="Disordered" evidence="3">
    <location>
        <begin position="155"/>
        <end position="205"/>
    </location>
</feature>
<feature type="compositionally biased region" description="Polar residues" evidence="3">
    <location>
        <begin position="319"/>
        <end position="334"/>
    </location>
</feature>
<accession>A0A835ULU2</accession>
<proteinExistence type="inferred from homology"/>
<gene>
    <name evidence="5" type="ORF">HPP92_017967</name>
</gene>
<keyword evidence="6" id="KW-1185">Reference proteome</keyword>
<feature type="compositionally biased region" description="Low complexity" evidence="3">
    <location>
        <begin position="373"/>
        <end position="382"/>
    </location>
</feature>
<evidence type="ECO:0000313" key="5">
    <source>
        <dbReference type="EMBL" id="KAG0466387.1"/>
    </source>
</evidence>
<dbReference type="Gene3D" id="3.30.70.330">
    <property type="match status" value="1"/>
</dbReference>
<feature type="compositionally biased region" description="Acidic residues" evidence="3">
    <location>
        <begin position="22"/>
        <end position="38"/>
    </location>
</feature>
<feature type="region of interest" description="Disordered" evidence="3">
    <location>
        <begin position="1"/>
        <end position="90"/>
    </location>
</feature>
<dbReference type="Proteomes" id="UP000636800">
    <property type="component" value="Unassembled WGS sequence"/>
</dbReference>
<feature type="region of interest" description="Disordered" evidence="3">
    <location>
        <begin position="470"/>
        <end position="646"/>
    </location>
</feature>
<feature type="region of interest" description="Disordered" evidence="3">
    <location>
        <begin position="319"/>
        <end position="383"/>
    </location>
</feature>
<dbReference type="GO" id="GO:0006397">
    <property type="term" value="P:mRNA processing"/>
    <property type="evidence" value="ECO:0007669"/>
    <property type="project" value="UniProtKB-KW"/>
</dbReference>
<feature type="compositionally biased region" description="Basic and acidic residues" evidence="3">
    <location>
        <begin position="632"/>
        <end position="646"/>
    </location>
</feature>
<organism evidence="5 6">
    <name type="scientific">Vanilla planifolia</name>
    <name type="common">Vanilla</name>
    <dbReference type="NCBI Taxonomy" id="51239"/>
    <lineage>
        <taxon>Eukaryota</taxon>
        <taxon>Viridiplantae</taxon>
        <taxon>Streptophyta</taxon>
        <taxon>Embryophyta</taxon>
        <taxon>Tracheophyta</taxon>
        <taxon>Spermatophyta</taxon>
        <taxon>Magnoliopsida</taxon>
        <taxon>Liliopsida</taxon>
        <taxon>Asparagales</taxon>
        <taxon>Orchidaceae</taxon>
        <taxon>Vanilloideae</taxon>
        <taxon>Vanilleae</taxon>
        <taxon>Vanilla</taxon>
    </lineage>
</organism>
<reference evidence="5 6" key="1">
    <citation type="journal article" date="2020" name="Nat. Food">
        <title>A phased Vanilla planifolia genome enables genetic improvement of flavour and production.</title>
        <authorList>
            <person name="Hasing T."/>
            <person name="Tang H."/>
            <person name="Brym M."/>
            <person name="Khazi F."/>
            <person name="Huang T."/>
            <person name="Chambers A.H."/>
        </authorList>
    </citation>
    <scope>NUCLEOTIDE SEQUENCE [LARGE SCALE GENOMIC DNA]</scope>
    <source>
        <tissue evidence="5">Leaf</tissue>
    </source>
</reference>
<dbReference type="PROSITE" id="PS50102">
    <property type="entry name" value="RRM"/>
    <property type="match status" value="1"/>
</dbReference>
<sequence length="646" mass="69199">MDHGSDGDRAGFHGNEVISAVQDEEQFYGEDEDYDDLYNDVNVGEGFYQSSAHRGESSAGDLSKDDDDSRDKPPVISHPPPPVGDSLVNIKLPGAKAGNLQEERPPERSGAFIETGFMGSGDPSIPAGASVPLAGPRSDMGQPAARPGVFQGNPGGNNFGNEGIPRQGSGMGNEGFQGQGVALGSSSNLPVTMGPAGGGGAAPGPSVVMGTGMNGALGGTSSNGGGGGTTTLYVGELHWWTTDADLESELCKYGPLKEVRFFDEKASGKSKGYAQVEFFDPAVATACKEGMNGHIFNGRPCVVAFSSPHGVRRLGESQMNRNQQGMPPVQSQSGLAPKGRSGMGGHMGGNFGRGGGGGGGSNWGRNGMGNRGHMGNARNRIGPVGGRGIMGNGGMVAPPPVFNPGAMLGPGFDPTGFGAAMGRMGAGYGGFPTVPAAGAFPGMLPSFPPVVAPHVNPAFFGRGMPAGGGGMWPDPSMGGWGGEEQSSYGDDAASDQQYGEGSHGKDRGADRDWSSASDRRHVRENDSGHGQEWSEVRQYEDRDRGRSKDRDLERDRDREREREREKEREREREREKEKERERERERDRDRERERERYRDDRDRHGDHYRHRENEVDRDSERDRGRSSKGRSNSREFESTKRRRQPE</sequence>
<dbReference type="EMBL" id="JADCNL010000009">
    <property type="protein sequence ID" value="KAG0466387.1"/>
    <property type="molecule type" value="Genomic_DNA"/>
</dbReference>
<dbReference type="AlphaFoldDB" id="A0A835ULU2"/>
<dbReference type="OrthoDB" id="671439at2759"/>
<evidence type="ECO:0000256" key="3">
    <source>
        <dbReference type="SAM" id="MobiDB-lite"/>
    </source>
</evidence>
<feature type="compositionally biased region" description="Gly residues" evidence="3">
    <location>
        <begin position="169"/>
        <end position="178"/>
    </location>
</feature>
<dbReference type="CDD" id="cd12372">
    <property type="entry name" value="RRM_CFIm68_CFIm59"/>
    <property type="match status" value="1"/>
</dbReference>
<protein>
    <recommendedName>
        <fullName evidence="4">RRM domain-containing protein</fullName>
    </recommendedName>
</protein>
<evidence type="ECO:0000259" key="4">
    <source>
        <dbReference type="PROSITE" id="PS50102"/>
    </source>
</evidence>
<feature type="compositionally biased region" description="Polar residues" evidence="3">
    <location>
        <begin position="484"/>
        <end position="499"/>
    </location>
</feature>
<dbReference type="Pfam" id="PF00076">
    <property type="entry name" value="RRM_1"/>
    <property type="match status" value="1"/>
</dbReference>